<proteinExistence type="predicted"/>
<comment type="caution">
    <text evidence="1">The sequence shown here is derived from an EMBL/GenBank/DDBJ whole genome shotgun (WGS) entry which is preliminary data.</text>
</comment>
<organism evidence="1 2">
    <name type="scientific">Portunus trituberculatus</name>
    <name type="common">Swimming crab</name>
    <name type="synonym">Neptunus trituberculatus</name>
    <dbReference type="NCBI Taxonomy" id="210409"/>
    <lineage>
        <taxon>Eukaryota</taxon>
        <taxon>Metazoa</taxon>
        <taxon>Ecdysozoa</taxon>
        <taxon>Arthropoda</taxon>
        <taxon>Crustacea</taxon>
        <taxon>Multicrustacea</taxon>
        <taxon>Malacostraca</taxon>
        <taxon>Eumalacostraca</taxon>
        <taxon>Eucarida</taxon>
        <taxon>Decapoda</taxon>
        <taxon>Pleocyemata</taxon>
        <taxon>Brachyura</taxon>
        <taxon>Eubrachyura</taxon>
        <taxon>Portunoidea</taxon>
        <taxon>Portunidae</taxon>
        <taxon>Portuninae</taxon>
        <taxon>Portunus</taxon>
    </lineage>
</organism>
<reference evidence="1 2" key="1">
    <citation type="submission" date="2019-05" db="EMBL/GenBank/DDBJ databases">
        <title>Another draft genome of Portunus trituberculatus and its Hox gene families provides insights of decapod evolution.</title>
        <authorList>
            <person name="Jeong J.-H."/>
            <person name="Song I."/>
            <person name="Kim S."/>
            <person name="Choi T."/>
            <person name="Kim D."/>
            <person name="Ryu S."/>
            <person name="Kim W."/>
        </authorList>
    </citation>
    <scope>NUCLEOTIDE SEQUENCE [LARGE SCALE GENOMIC DNA]</scope>
    <source>
        <tissue evidence="1">Muscle</tissue>
    </source>
</reference>
<evidence type="ECO:0000313" key="1">
    <source>
        <dbReference type="EMBL" id="MPC30762.1"/>
    </source>
</evidence>
<name>A0A5B7E9K9_PORTR</name>
<dbReference type="Proteomes" id="UP000324222">
    <property type="component" value="Unassembled WGS sequence"/>
</dbReference>
<accession>A0A5B7E9K9</accession>
<protein>
    <submittedName>
        <fullName evidence="1">Uncharacterized protein</fullName>
    </submittedName>
</protein>
<gene>
    <name evidence="1" type="ORF">E2C01_024031</name>
</gene>
<evidence type="ECO:0000313" key="2">
    <source>
        <dbReference type="Proteomes" id="UP000324222"/>
    </source>
</evidence>
<dbReference type="EMBL" id="VSRR010002314">
    <property type="protein sequence ID" value="MPC30762.1"/>
    <property type="molecule type" value="Genomic_DNA"/>
</dbReference>
<dbReference type="AlphaFoldDB" id="A0A5B7E9K9"/>
<sequence>MHLSIEAAVTPVKMITVLASVWAALTSVPVATTLMEHAPEVIVPAVYLVDPQTPSVLKQVVCVSVLGMNVHVAPYPILTSDALVETASAVLP</sequence>
<keyword evidence="2" id="KW-1185">Reference proteome</keyword>